<sequence length="97" mass="11028">MNFLSTSLGSFLWKTIMCLLFIGIMWLIVKSAIASWKRTGKIYSIFDEIIEGVVVLIIFMVIVANDATTVLGWIQAPLMWILDMIKAFFREVLGIPL</sequence>
<evidence type="ECO:0000313" key="3">
    <source>
        <dbReference type="Proteomes" id="UP000196258"/>
    </source>
</evidence>
<feature type="transmembrane region" description="Helical" evidence="1">
    <location>
        <begin position="12"/>
        <end position="33"/>
    </location>
</feature>
<dbReference type="Proteomes" id="UP000196258">
    <property type="component" value="Unassembled WGS sequence"/>
</dbReference>
<keyword evidence="1" id="KW-1133">Transmembrane helix</keyword>
<protein>
    <submittedName>
        <fullName evidence="2">Uncharacterized protein</fullName>
    </submittedName>
</protein>
<keyword evidence="1" id="KW-0812">Transmembrane</keyword>
<feature type="transmembrane region" description="Helical" evidence="1">
    <location>
        <begin position="45"/>
        <end position="64"/>
    </location>
</feature>
<name>A0A1Y4QPG9_9FIRM</name>
<evidence type="ECO:0000313" key="2">
    <source>
        <dbReference type="EMBL" id="OUQ06183.1"/>
    </source>
</evidence>
<dbReference type="EMBL" id="NFLB01000002">
    <property type="protein sequence ID" value="OUQ06183.1"/>
    <property type="molecule type" value="Genomic_DNA"/>
</dbReference>
<dbReference type="AlphaFoldDB" id="A0A1Y4QPG9"/>
<evidence type="ECO:0000256" key="1">
    <source>
        <dbReference type="SAM" id="Phobius"/>
    </source>
</evidence>
<reference evidence="3" key="1">
    <citation type="submission" date="2017-04" db="EMBL/GenBank/DDBJ databases">
        <title>Function of individual gut microbiota members based on whole genome sequencing of pure cultures obtained from chicken caecum.</title>
        <authorList>
            <person name="Medvecky M."/>
            <person name="Cejkova D."/>
            <person name="Polansky O."/>
            <person name="Karasova D."/>
            <person name="Kubasova T."/>
            <person name="Cizek A."/>
            <person name="Rychlik I."/>
        </authorList>
    </citation>
    <scope>NUCLEOTIDE SEQUENCE [LARGE SCALE GENOMIC DNA]</scope>
    <source>
        <strain evidence="3">An149</strain>
    </source>
</reference>
<accession>A0A1Y4QPG9</accession>
<comment type="caution">
    <text evidence="2">The sequence shown here is derived from an EMBL/GenBank/DDBJ whole genome shotgun (WGS) entry which is preliminary data.</text>
</comment>
<organism evidence="2 3">
    <name type="scientific">Thomasclavelia spiroformis</name>
    <dbReference type="NCBI Taxonomy" id="29348"/>
    <lineage>
        <taxon>Bacteria</taxon>
        <taxon>Bacillati</taxon>
        <taxon>Bacillota</taxon>
        <taxon>Erysipelotrichia</taxon>
        <taxon>Erysipelotrichales</taxon>
        <taxon>Coprobacillaceae</taxon>
        <taxon>Thomasclavelia</taxon>
    </lineage>
</organism>
<dbReference type="RefSeq" id="WP_087254713.1">
    <property type="nucleotide sequence ID" value="NZ_CATZTT010000077.1"/>
</dbReference>
<proteinExistence type="predicted"/>
<gene>
    <name evidence="2" type="ORF">B5E91_02625</name>
</gene>
<keyword evidence="1" id="KW-0472">Membrane</keyword>